<dbReference type="AlphaFoldDB" id="A0A381S8Y9"/>
<dbReference type="EMBL" id="UINC01002522">
    <property type="protein sequence ID" value="SUZ97573.1"/>
    <property type="molecule type" value="Genomic_DNA"/>
</dbReference>
<protein>
    <submittedName>
        <fullName evidence="2">Uncharacterized protein</fullName>
    </submittedName>
</protein>
<evidence type="ECO:0000256" key="1">
    <source>
        <dbReference type="SAM" id="MobiDB-lite"/>
    </source>
</evidence>
<name>A0A381S8Y9_9ZZZZ</name>
<feature type="region of interest" description="Disordered" evidence="1">
    <location>
        <begin position="1"/>
        <end position="36"/>
    </location>
</feature>
<evidence type="ECO:0000313" key="2">
    <source>
        <dbReference type="EMBL" id="SUZ97573.1"/>
    </source>
</evidence>
<gene>
    <name evidence="2" type="ORF">METZ01_LOCUS50427</name>
</gene>
<proteinExistence type="predicted"/>
<feature type="compositionally biased region" description="Polar residues" evidence="1">
    <location>
        <begin position="15"/>
        <end position="27"/>
    </location>
</feature>
<organism evidence="2">
    <name type="scientific">marine metagenome</name>
    <dbReference type="NCBI Taxonomy" id="408172"/>
    <lineage>
        <taxon>unclassified sequences</taxon>
        <taxon>metagenomes</taxon>
        <taxon>ecological metagenomes</taxon>
    </lineage>
</organism>
<accession>A0A381S8Y9</accession>
<sequence>MRGCSKEYPIPTPALTGSGSKGQNYPLSHTAPLGLL</sequence>
<reference evidence="2" key="1">
    <citation type="submission" date="2018-05" db="EMBL/GenBank/DDBJ databases">
        <authorList>
            <person name="Lanie J.A."/>
            <person name="Ng W.-L."/>
            <person name="Kazmierczak K.M."/>
            <person name="Andrzejewski T.M."/>
            <person name="Davidsen T.M."/>
            <person name="Wayne K.J."/>
            <person name="Tettelin H."/>
            <person name="Glass J.I."/>
            <person name="Rusch D."/>
            <person name="Podicherti R."/>
            <person name="Tsui H.-C.T."/>
            <person name="Winkler M.E."/>
        </authorList>
    </citation>
    <scope>NUCLEOTIDE SEQUENCE</scope>
</reference>